<evidence type="ECO:0000313" key="3">
    <source>
        <dbReference type="Proteomes" id="UP000693981"/>
    </source>
</evidence>
<feature type="region of interest" description="Disordered" evidence="1">
    <location>
        <begin position="80"/>
        <end position="149"/>
    </location>
</feature>
<reference evidence="2" key="1">
    <citation type="submission" date="2021-02" db="EMBL/GenBank/DDBJ databases">
        <authorList>
            <person name="Palmer J.M."/>
        </authorList>
    </citation>
    <scope>NUCLEOTIDE SEQUENCE</scope>
    <source>
        <strain evidence="2">SCRP23</strain>
    </source>
</reference>
<protein>
    <submittedName>
        <fullName evidence="2">Uncharacterized protein</fullName>
    </submittedName>
</protein>
<feature type="region of interest" description="Disordered" evidence="1">
    <location>
        <begin position="41"/>
        <end position="61"/>
    </location>
</feature>
<feature type="compositionally biased region" description="Basic and acidic residues" evidence="1">
    <location>
        <begin position="118"/>
        <end position="129"/>
    </location>
</feature>
<feature type="compositionally biased region" description="Basic and acidic residues" evidence="1">
    <location>
        <begin position="139"/>
        <end position="149"/>
    </location>
</feature>
<evidence type="ECO:0000313" key="2">
    <source>
        <dbReference type="EMBL" id="KAG7399634.1"/>
    </source>
</evidence>
<keyword evidence="3" id="KW-1185">Reference proteome</keyword>
<name>A0A8T1X2Z0_9STRA</name>
<gene>
    <name evidence="2" type="ORF">PHYBOEH_008277</name>
</gene>
<accession>A0A8T1X2Z0</accession>
<feature type="compositionally biased region" description="Polar residues" evidence="1">
    <location>
        <begin position="102"/>
        <end position="116"/>
    </location>
</feature>
<organism evidence="2 3">
    <name type="scientific">Phytophthora boehmeriae</name>
    <dbReference type="NCBI Taxonomy" id="109152"/>
    <lineage>
        <taxon>Eukaryota</taxon>
        <taxon>Sar</taxon>
        <taxon>Stramenopiles</taxon>
        <taxon>Oomycota</taxon>
        <taxon>Peronosporomycetes</taxon>
        <taxon>Peronosporales</taxon>
        <taxon>Peronosporaceae</taxon>
        <taxon>Phytophthora</taxon>
    </lineage>
</organism>
<dbReference type="OrthoDB" id="2152435at2759"/>
<evidence type="ECO:0000256" key="1">
    <source>
        <dbReference type="SAM" id="MobiDB-lite"/>
    </source>
</evidence>
<comment type="caution">
    <text evidence="2">The sequence shown here is derived from an EMBL/GenBank/DDBJ whole genome shotgun (WGS) entry which is preliminary data.</text>
</comment>
<dbReference type="Proteomes" id="UP000693981">
    <property type="component" value="Unassembled WGS sequence"/>
</dbReference>
<sequence>MRRRREAKEAQRKQEQLDAKQKILLYKLRKEQEAMLLERTAFAQDGVGEETSPTPKEDFIERSRIAIEHAKAKRLRLQQIEERKKKQVQLPPRPDNNAGEGSPSTPTATLLFNATEASRARDLSKEELRKRARQRARQGAHDDYIPGEKALPDVKVKSFGHIPIQPRAVPSWRKNI</sequence>
<dbReference type="AlphaFoldDB" id="A0A8T1X2Z0"/>
<dbReference type="EMBL" id="JAGDFL010000048">
    <property type="protein sequence ID" value="KAG7399634.1"/>
    <property type="molecule type" value="Genomic_DNA"/>
</dbReference>
<proteinExistence type="predicted"/>